<dbReference type="Gene3D" id="1.10.640.10">
    <property type="entry name" value="Haem peroxidase domain superfamily, animal type"/>
    <property type="match status" value="2"/>
</dbReference>
<dbReference type="SUPFAM" id="SSF51120">
    <property type="entry name" value="beta-Roll"/>
    <property type="match status" value="7"/>
</dbReference>
<dbReference type="Proteomes" id="UP000189796">
    <property type="component" value="Chromosome I"/>
</dbReference>
<dbReference type="PROSITE" id="PS50292">
    <property type="entry name" value="PEROXIDASE_3"/>
    <property type="match status" value="1"/>
</dbReference>
<evidence type="ECO:0000256" key="1">
    <source>
        <dbReference type="ARBA" id="ARBA00004370"/>
    </source>
</evidence>
<keyword evidence="5" id="KW-0677">Repeat</keyword>
<dbReference type="OrthoDB" id="7876310at2"/>
<dbReference type="InterPro" id="IPR018511">
    <property type="entry name" value="Hemolysin-typ_Ca-bd_CS"/>
</dbReference>
<evidence type="ECO:0000256" key="5">
    <source>
        <dbReference type="ARBA" id="ARBA00022737"/>
    </source>
</evidence>
<keyword evidence="4" id="KW-0800">Toxin</keyword>
<evidence type="ECO:0000256" key="3">
    <source>
        <dbReference type="ARBA" id="ARBA00022525"/>
    </source>
</evidence>
<dbReference type="Pfam" id="PF03098">
    <property type="entry name" value="An_peroxidase"/>
    <property type="match status" value="3"/>
</dbReference>
<dbReference type="RefSeq" id="WP_154072375.1">
    <property type="nucleotide sequence ID" value="NZ_LT670817.1"/>
</dbReference>
<dbReference type="GO" id="GO:0020037">
    <property type="term" value="F:heme binding"/>
    <property type="evidence" value="ECO:0007669"/>
    <property type="project" value="InterPro"/>
</dbReference>
<dbReference type="PANTHER" id="PTHR38340:SF1">
    <property type="entry name" value="S-LAYER PROTEIN"/>
    <property type="match status" value="1"/>
</dbReference>
<proteinExistence type="predicted"/>
<dbReference type="SUPFAM" id="SSF48113">
    <property type="entry name" value="Heme-dependent peroxidases"/>
    <property type="match status" value="1"/>
</dbReference>
<feature type="region of interest" description="Disordered" evidence="8">
    <location>
        <begin position="1979"/>
        <end position="2040"/>
    </location>
</feature>
<dbReference type="InterPro" id="IPR003995">
    <property type="entry name" value="RTX_toxin_determinant-A"/>
</dbReference>
<dbReference type="GO" id="GO:0004601">
    <property type="term" value="F:peroxidase activity"/>
    <property type="evidence" value="ECO:0007669"/>
    <property type="project" value="InterPro"/>
</dbReference>
<evidence type="ECO:0000256" key="7">
    <source>
        <dbReference type="ARBA" id="ARBA00023136"/>
    </source>
</evidence>
<evidence type="ECO:0000313" key="10">
    <source>
        <dbReference type="Proteomes" id="UP000189796"/>
    </source>
</evidence>
<keyword evidence="7" id="KW-0472">Membrane</keyword>
<keyword evidence="3" id="KW-0964">Secreted</keyword>
<sequence length="2333" mass="240617">MANYLKPFVIDQSDIDFLLNQVNFRPLFDASGNAIILWDGTGPVYDSHGNLIGTGGTVAGDAASTAAIAQWGQSYYSEFDFAGLRDPSGLNNNLSLVNSTFGAVDQIFTRSAAADYAGYSSVMQAVADRVYAAAKTYYSSYSAATGGFNPALNGDYAIKADPAGAQTAADGTKIDLPNVVDYTPRMISLTTTTGGVTFDTWANHQSDAGVASHQPNEIYYDPTTGTAKVLDWGQLATVADGGLGQVDTQARLAASAGQGDHFIGGLNPGVSPSNGFFVLFGQFFDHGLDFIGKASGQTIKIALAADDPLYGMLGPDGQPVHEITINRATVQTVDAQGPEYVNHTSPFIDQSQTYGSHEQLTNLLREWVKDPATGQYHAGMNLFDGQTLETAWIKPDGTSTHQTLPTLDELRAHVDATARDALTWEDVNDLRNRDASGHVTTGTSGSALLLDMNPRFDAGHMGAFYDKNGNGTQDAGEAAYGTAAQAAKVTSAISTIDGYVKSTFGSGSSFGIDATTHKLTLFMQNLPPGSPAGTPHTLDGANALFPFVNFADFSIKVPAGALHDAVGEILMASVGDHYVAGDGRVNENFGLTSIHHVFHEEHNYQIQNIIEALHTQDVVSGDPTHAALHGFQIDTGHGMNAAGDYLDANGNISWDQDKMFNGAKLVVEMEYQHAAVDQYARNVSPNIQEFGAYSTEVDSAISLEYSQAAFRFGHSTLRETIDTIDPSGGLTGKIMGYALKAAFLAPDKFADVGPSAIVLGMTHQQMNEVDEFVTPALNQGLLDQPLDLAAINIARGRDLGIPTLNEVRHTLGYSEYTSWNDFGQNMQHPSSLANFIAAYAFDGDLEKANTIVGIVDGSVAAGTLGISLDQAYGFMNGDEAAGGVGTLAFNQIDTWLGGLAEIHQPGGLLGETFDRIFVDQIEKLMDGDRFYYLYRLFGVQFGTEIVNAQLKDMVERTTGLTHLNGNIFGYADQYVDLGAHKEVLAPGQTEYLTTGNEHKYGDIAAVDAGTIGIYSNGGRGNLNDGHEVVIGGVHYIQDTRLADTDPNSAYGQNGFVNLDGTPNSGAESNEIIVGSKGADLIYAQGGDDTVYGDAGNDKIYGGYGIDRLYGGDGVDTIYGGDNPDLIDGGAGDDFLYGESSGTDINGLDQVIGGAGNDYINGGIGIDKLFGGNGDDVMYGEQDTDPFFEGNDGNDYLDGGSGTDMLYGSNGDDMLLDGTDVDISFGQAGDDWFKVGDIAQALSTGPDEILGGDGVTDDGNTPGTVGFDVMDFSLQHARPVGVTYDLDQQANPLAAVNAAQSVPAAFEIEGLVGSVSNDTLGGDAGDNWVVGGSGDDVLTGDAGNDVIVGGSVRLDTLIGQYIQGHDAQGNEIASTYDHNNNNDGSTEALRLQDARYQGASHRVAYDDTLGAGLLDNAALGTQDFDKHFTEMLRTQFFKDVTLGDGGASGGTDTAAYNGVKADYEVTLIEFDSAKAGHVQAYKIVDKGHTPTGPNDPLPARAPTDGTDLLVGIQKIQFADGTVDIANLVEIPATGAPVISDPTPTEGQQLTLDISGIQDANGFDPAALHYQWQQLNATTWTNIAGATNATFTPQDISLLGFNGLDAQAGHQLRVVATFTDAGGHAETVISNPTGPVGANWASPIQATFNGTAGDDIANGSNTIFGFGGADTLNGNAGNDILNGNGGNDTINGGAGDDTINGGANTDTAVYAGGLGNFTFGLNGAGQLTVSDLTAAEGTDTVVGVETLRFAGANYNLVNGTSAANTMPGTSGVDLVLGQDGNDTITAALGNDAVFGGAGDDTVNWRSNVSGATDGRDFVDGGANGAAGDRFVVTGNASAETFRIYSNTDDWDGAGPGTGSSAAHAGFTGLNANTEIVVVRNGAVIAELDNIEEITVNTATVTSPGGVLPGGTGTIGGDTVQVIGNFTGTSLNYSTITVNGGAGGDTVDISGLTSDHRVVFHGGGGDDHVIGALRPQDVVDTQSVLPAGDPSGPSGGDHEEQDSGQDGNSSGEDEHCSSGTGDHDGADTPVPPAVNPGMAEGQIGTSSADVMIGATGDDVLSGLDGDDVILGNDGADTLKAGAGDDLVKAGAGDDVVFGNEGNDDLFGGAGRDLITGDAGDDRLFGDAGDDALEGGAGNDTVYGGAGNDRIIATAGDGNDTYFGDTEEDTLDYSAISANITADLGNGIGQHGSVASAQSGTDQVFGFENFIGGSGNDTVAASSAANVMDGGGGNDTFVFGSAADANGDTIKGFQPGDKIDLSAIDANTGAAGNQSFVLFAGNVFTSAGQVIVTQEVKDGAEHTFVSGNTNGDTAADFKIDLGAGNHALTTADFNGVH</sequence>
<dbReference type="InterPro" id="IPR001343">
    <property type="entry name" value="Hemolysn_Ca-bd"/>
</dbReference>
<dbReference type="Gene3D" id="2.60.40.2700">
    <property type="match status" value="1"/>
</dbReference>
<dbReference type="InterPro" id="IPR037120">
    <property type="entry name" value="Haem_peroxidase_sf_animal"/>
</dbReference>
<feature type="compositionally biased region" description="Basic and acidic residues" evidence="8">
    <location>
        <begin position="2009"/>
        <end position="2023"/>
    </location>
</feature>
<comment type="subcellular location">
    <subcellularLocation>
        <location evidence="1">Membrane</location>
    </subcellularLocation>
    <subcellularLocation>
        <location evidence="2">Secreted</location>
    </subcellularLocation>
</comment>
<dbReference type="PRINTS" id="PR00313">
    <property type="entry name" value="CABNDNGRPT"/>
</dbReference>
<dbReference type="InterPro" id="IPR010255">
    <property type="entry name" value="Haem_peroxidase_sf"/>
</dbReference>
<dbReference type="Gene3D" id="2.150.10.10">
    <property type="entry name" value="Serralysin-like metalloprotease, C-terminal"/>
    <property type="match status" value="7"/>
</dbReference>
<name>A0A1M5R400_9BRAD</name>
<evidence type="ECO:0000256" key="6">
    <source>
        <dbReference type="ARBA" id="ARBA00023026"/>
    </source>
</evidence>
<dbReference type="Pfam" id="PF00353">
    <property type="entry name" value="HemolysinCabind"/>
    <property type="match status" value="10"/>
</dbReference>
<organism evidence="9 10">
    <name type="scientific">Bradyrhizobium erythrophlei</name>
    <dbReference type="NCBI Taxonomy" id="1437360"/>
    <lineage>
        <taxon>Bacteria</taxon>
        <taxon>Pseudomonadati</taxon>
        <taxon>Pseudomonadota</taxon>
        <taxon>Alphaproteobacteria</taxon>
        <taxon>Hyphomicrobiales</taxon>
        <taxon>Nitrobacteraceae</taxon>
        <taxon>Bradyrhizobium</taxon>
    </lineage>
</organism>
<dbReference type="InterPro" id="IPR050557">
    <property type="entry name" value="RTX_toxin/Mannuronan_C5-epim"/>
</dbReference>
<dbReference type="InterPro" id="IPR011049">
    <property type="entry name" value="Serralysin-like_metalloprot_C"/>
</dbReference>
<dbReference type="PROSITE" id="PS00330">
    <property type="entry name" value="HEMOLYSIN_CALCIUM"/>
    <property type="match status" value="5"/>
</dbReference>
<reference evidence="9 10" key="1">
    <citation type="submission" date="2016-11" db="EMBL/GenBank/DDBJ databases">
        <authorList>
            <person name="Jaros S."/>
            <person name="Januszkiewicz K."/>
            <person name="Wedrychowicz H."/>
        </authorList>
    </citation>
    <scope>NUCLEOTIDE SEQUENCE [LARGE SCALE GENOMIC DNA]</scope>
    <source>
        <strain evidence="9 10">GAS138</strain>
    </source>
</reference>
<dbReference type="GO" id="GO:0005509">
    <property type="term" value="F:calcium ion binding"/>
    <property type="evidence" value="ECO:0007669"/>
    <property type="project" value="InterPro"/>
</dbReference>
<dbReference type="EMBL" id="LT670817">
    <property type="protein sequence ID" value="SHH21137.1"/>
    <property type="molecule type" value="Genomic_DNA"/>
</dbReference>
<evidence type="ECO:0000256" key="4">
    <source>
        <dbReference type="ARBA" id="ARBA00022656"/>
    </source>
</evidence>
<evidence type="ECO:0000256" key="8">
    <source>
        <dbReference type="SAM" id="MobiDB-lite"/>
    </source>
</evidence>
<dbReference type="InterPro" id="IPR019791">
    <property type="entry name" value="Haem_peroxidase_animal"/>
</dbReference>
<accession>A0A1M5R400</accession>
<dbReference type="GO" id="GO:0090729">
    <property type="term" value="F:toxin activity"/>
    <property type="evidence" value="ECO:0007669"/>
    <property type="project" value="UniProtKB-KW"/>
</dbReference>
<evidence type="ECO:0000313" key="9">
    <source>
        <dbReference type="EMBL" id="SHH21137.1"/>
    </source>
</evidence>
<dbReference type="GO" id="GO:0006979">
    <property type="term" value="P:response to oxidative stress"/>
    <property type="evidence" value="ECO:0007669"/>
    <property type="project" value="InterPro"/>
</dbReference>
<dbReference type="GO" id="GO:0016020">
    <property type="term" value="C:membrane"/>
    <property type="evidence" value="ECO:0007669"/>
    <property type="project" value="UniProtKB-SubCell"/>
</dbReference>
<dbReference type="GO" id="GO:0005576">
    <property type="term" value="C:extracellular region"/>
    <property type="evidence" value="ECO:0007669"/>
    <property type="project" value="UniProtKB-SubCell"/>
</dbReference>
<keyword evidence="6" id="KW-0843">Virulence</keyword>
<evidence type="ECO:0000256" key="2">
    <source>
        <dbReference type="ARBA" id="ARBA00004613"/>
    </source>
</evidence>
<gene>
    <name evidence="9" type="ORF">SAMN05443248_4077</name>
</gene>
<dbReference type="PANTHER" id="PTHR38340">
    <property type="entry name" value="S-LAYER PROTEIN"/>
    <property type="match status" value="1"/>
</dbReference>
<protein>
    <submittedName>
        <fullName evidence="9">Ca2+-binding protein, RTX toxin-related</fullName>
    </submittedName>
</protein>
<dbReference type="PRINTS" id="PR01488">
    <property type="entry name" value="RTXTOXINA"/>
</dbReference>